<dbReference type="InterPro" id="IPR036028">
    <property type="entry name" value="SH3-like_dom_sf"/>
</dbReference>
<dbReference type="AlphaFoldDB" id="A0A7S3C4F6"/>
<dbReference type="InterPro" id="IPR001452">
    <property type="entry name" value="SH3_domain"/>
</dbReference>
<dbReference type="InterPro" id="IPR005821">
    <property type="entry name" value="Ion_trans_dom"/>
</dbReference>
<evidence type="ECO:0000256" key="2">
    <source>
        <dbReference type="ARBA" id="ARBA00022443"/>
    </source>
</evidence>
<evidence type="ECO:0000256" key="15">
    <source>
        <dbReference type="SAM" id="Phobius"/>
    </source>
</evidence>
<evidence type="ECO:0000259" key="16">
    <source>
        <dbReference type="PROSITE" id="PS50002"/>
    </source>
</evidence>
<evidence type="ECO:0000256" key="6">
    <source>
        <dbReference type="ARBA" id="ARBA00022826"/>
    </source>
</evidence>
<evidence type="ECO:0000256" key="13">
    <source>
        <dbReference type="PROSITE-ProRule" id="PRU00192"/>
    </source>
</evidence>
<feature type="transmembrane region" description="Helical" evidence="15">
    <location>
        <begin position="318"/>
        <end position="339"/>
    </location>
</feature>
<evidence type="ECO:0000256" key="12">
    <source>
        <dbReference type="ARBA" id="ARBA00023303"/>
    </source>
</evidence>
<dbReference type="EMBL" id="HBHX01072071">
    <property type="protein sequence ID" value="CAE0153168.1"/>
    <property type="molecule type" value="Transcribed_RNA"/>
</dbReference>
<dbReference type="PANTHER" id="PTHR11537:SF254">
    <property type="entry name" value="POTASSIUM VOLTAGE-GATED CHANNEL PROTEIN SHAB"/>
    <property type="match status" value="1"/>
</dbReference>
<dbReference type="Pfam" id="PF00520">
    <property type="entry name" value="Ion_trans"/>
    <property type="match status" value="1"/>
</dbReference>
<evidence type="ECO:0000256" key="10">
    <source>
        <dbReference type="ARBA" id="ARBA00023065"/>
    </source>
</evidence>
<dbReference type="InterPro" id="IPR027359">
    <property type="entry name" value="Volt_channel_dom_sf"/>
</dbReference>
<keyword evidence="2 13" id="KW-0728">SH3 domain</keyword>
<feature type="transmembrane region" description="Helical" evidence="15">
    <location>
        <begin position="274"/>
        <end position="298"/>
    </location>
</feature>
<organism evidence="17">
    <name type="scientific">Haptolina ericina</name>
    <dbReference type="NCBI Taxonomy" id="156174"/>
    <lineage>
        <taxon>Eukaryota</taxon>
        <taxon>Haptista</taxon>
        <taxon>Haptophyta</taxon>
        <taxon>Prymnesiophyceae</taxon>
        <taxon>Prymnesiales</taxon>
        <taxon>Prymnesiaceae</taxon>
        <taxon>Haptolina</taxon>
    </lineage>
</organism>
<dbReference type="Gene3D" id="1.20.120.350">
    <property type="entry name" value="Voltage-gated potassium channels. Chain C"/>
    <property type="match status" value="1"/>
</dbReference>
<dbReference type="PROSITE" id="PS50002">
    <property type="entry name" value="SH3"/>
    <property type="match status" value="1"/>
</dbReference>
<keyword evidence="4" id="KW-0633">Potassium transport</keyword>
<reference evidence="17" key="1">
    <citation type="submission" date="2021-01" db="EMBL/GenBank/DDBJ databases">
        <authorList>
            <person name="Corre E."/>
            <person name="Pelletier E."/>
            <person name="Niang G."/>
            <person name="Scheremetjew M."/>
            <person name="Finn R."/>
            <person name="Kale V."/>
            <person name="Holt S."/>
            <person name="Cochrane G."/>
            <person name="Meng A."/>
            <person name="Brown T."/>
            <person name="Cohen L."/>
        </authorList>
    </citation>
    <scope>NUCLEOTIDE SEQUENCE</scope>
    <source>
        <strain evidence="17">CCMP281</strain>
    </source>
</reference>
<keyword evidence="5 15" id="KW-0812">Transmembrane</keyword>
<keyword evidence="6" id="KW-0631">Potassium channel</keyword>
<evidence type="ECO:0000256" key="4">
    <source>
        <dbReference type="ARBA" id="ARBA00022538"/>
    </source>
</evidence>
<dbReference type="InterPro" id="IPR028325">
    <property type="entry name" value="VG_K_chnl"/>
</dbReference>
<evidence type="ECO:0000256" key="14">
    <source>
        <dbReference type="SAM" id="MobiDB-lite"/>
    </source>
</evidence>
<sequence>MIYSAVSGVKGQALDVDARSRTEVELAVEALLAFQPDDNRCLSFDAKDELICYIQRQAPQGWVYARLDNREGLIPISYARARRLLLPSSSAMLAAIPAQSPGVLPQKTEAPTTTRWLPEGGSIRSRTWAFLDDPSASRGAFVWSIFIMGLIGASVLLIVIQTMTVFWEGDQLRNSFWWDVSEVVVTLIFSVEYGLRLWAFEKKRWEFVLAPMNVIDAAAISPFYIELIADLSGSGQIESSWLRVLRLLRLARVLKLGKYSEGLRMFANTMISSANALIAQVMLMAIFAVFVASLAYFAEQGTWDADQKQWLTEAGDPSPFISIPGTLWWAVVTMTTVGYGDVTPITVVGRVVAFIAMCTGVLSIAMPVTVIASNFQEHYFVKKTLPPGAKYTNPELIIIEFRTHFTQLRSLLLELRVNLSRIHKLSESASVRVRTALHRQRVLGRTAAKLIALPRERRLPPPETKSVPSLQGYSALANPERLNKLAMEVSQMQREQLGEVPPHSPTKQRAAGAPCAIPELL</sequence>
<keyword evidence="3" id="KW-0813">Transport</keyword>
<dbReference type="GO" id="GO:0005249">
    <property type="term" value="F:voltage-gated potassium channel activity"/>
    <property type="evidence" value="ECO:0007669"/>
    <property type="project" value="InterPro"/>
</dbReference>
<evidence type="ECO:0000256" key="5">
    <source>
        <dbReference type="ARBA" id="ARBA00022692"/>
    </source>
</evidence>
<dbReference type="PRINTS" id="PR00169">
    <property type="entry name" value="KCHANNEL"/>
</dbReference>
<keyword evidence="7" id="KW-0851">Voltage-gated channel</keyword>
<dbReference type="Gene3D" id="2.30.30.40">
    <property type="entry name" value="SH3 Domains"/>
    <property type="match status" value="1"/>
</dbReference>
<evidence type="ECO:0000256" key="1">
    <source>
        <dbReference type="ARBA" id="ARBA00004141"/>
    </source>
</evidence>
<gene>
    <name evidence="17" type="ORF">HERI1096_LOCUS39870</name>
</gene>
<evidence type="ECO:0000256" key="9">
    <source>
        <dbReference type="ARBA" id="ARBA00022989"/>
    </source>
</evidence>
<keyword evidence="8" id="KW-0630">Potassium</keyword>
<dbReference type="GO" id="GO:0008076">
    <property type="term" value="C:voltage-gated potassium channel complex"/>
    <property type="evidence" value="ECO:0007669"/>
    <property type="project" value="InterPro"/>
</dbReference>
<evidence type="ECO:0000256" key="8">
    <source>
        <dbReference type="ARBA" id="ARBA00022958"/>
    </source>
</evidence>
<name>A0A7S3C4F6_9EUKA</name>
<feature type="transmembrane region" description="Helical" evidence="15">
    <location>
        <begin position="140"/>
        <end position="164"/>
    </location>
</feature>
<feature type="transmembrane region" description="Helical" evidence="15">
    <location>
        <begin position="351"/>
        <end position="372"/>
    </location>
</feature>
<keyword evidence="11 15" id="KW-0472">Membrane</keyword>
<dbReference type="SUPFAM" id="SSF81324">
    <property type="entry name" value="Voltage-gated potassium channels"/>
    <property type="match status" value="1"/>
</dbReference>
<dbReference type="GO" id="GO:0001508">
    <property type="term" value="P:action potential"/>
    <property type="evidence" value="ECO:0007669"/>
    <property type="project" value="TreeGrafter"/>
</dbReference>
<dbReference type="Gene3D" id="1.10.287.70">
    <property type="match status" value="1"/>
</dbReference>
<evidence type="ECO:0000256" key="3">
    <source>
        <dbReference type="ARBA" id="ARBA00022448"/>
    </source>
</evidence>
<evidence type="ECO:0000313" key="17">
    <source>
        <dbReference type="EMBL" id="CAE0153168.1"/>
    </source>
</evidence>
<comment type="subcellular location">
    <subcellularLocation>
        <location evidence="1">Membrane</location>
        <topology evidence="1">Multi-pass membrane protein</topology>
    </subcellularLocation>
</comment>
<keyword evidence="12" id="KW-0407">Ion channel</keyword>
<dbReference type="SMART" id="SM00326">
    <property type="entry name" value="SH3"/>
    <property type="match status" value="1"/>
</dbReference>
<proteinExistence type="predicted"/>
<evidence type="ECO:0000256" key="11">
    <source>
        <dbReference type="ARBA" id="ARBA00023136"/>
    </source>
</evidence>
<feature type="transmembrane region" description="Helical" evidence="15">
    <location>
        <begin position="176"/>
        <end position="195"/>
    </location>
</feature>
<keyword evidence="9 15" id="KW-1133">Transmembrane helix</keyword>
<feature type="region of interest" description="Disordered" evidence="14">
    <location>
        <begin position="495"/>
        <end position="521"/>
    </location>
</feature>
<evidence type="ECO:0000256" key="7">
    <source>
        <dbReference type="ARBA" id="ARBA00022882"/>
    </source>
</evidence>
<feature type="domain" description="SH3" evidence="16">
    <location>
        <begin position="23"/>
        <end position="84"/>
    </location>
</feature>
<dbReference type="SUPFAM" id="SSF50044">
    <property type="entry name" value="SH3-domain"/>
    <property type="match status" value="1"/>
</dbReference>
<dbReference type="PANTHER" id="PTHR11537">
    <property type="entry name" value="VOLTAGE-GATED POTASSIUM CHANNEL"/>
    <property type="match status" value="1"/>
</dbReference>
<protein>
    <recommendedName>
        <fullName evidence="16">SH3 domain-containing protein</fullName>
    </recommendedName>
</protein>
<accession>A0A7S3C4F6</accession>
<keyword evidence="10" id="KW-0406">Ion transport</keyword>